<feature type="non-terminal residue" evidence="1">
    <location>
        <position position="1"/>
    </location>
</feature>
<accession>A0A4Y7SZ40</accession>
<protein>
    <recommendedName>
        <fullName evidence="3">CxC2-like cysteine cluster KDZ transposase-associated domain-containing protein</fullName>
    </recommendedName>
</protein>
<evidence type="ECO:0008006" key="3">
    <source>
        <dbReference type="Google" id="ProtNLM"/>
    </source>
</evidence>
<gene>
    <name evidence="1" type="ORF">FA13DRAFT_1599729</name>
</gene>
<evidence type="ECO:0000313" key="2">
    <source>
        <dbReference type="Proteomes" id="UP000298030"/>
    </source>
</evidence>
<dbReference type="Proteomes" id="UP000298030">
    <property type="component" value="Unassembled WGS sequence"/>
</dbReference>
<feature type="non-terminal residue" evidence="1">
    <location>
        <position position="59"/>
    </location>
</feature>
<evidence type="ECO:0000313" key="1">
    <source>
        <dbReference type="EMBL" id="TEB26898.1"/>
    </source>
</evidence>
<organism evidence="1 2">
    <name type="scientific">Coprinellus micaceus</name>
    <name type="common">Glistening ink-cap mushroom</name>
    <name type="synonym">Coprinus micaceus</name>
    <dbReference type="NCBI Taxonomy" id="71717"/>
    <lineage>
        <taxon>Eukaryota</taxon>
        <taxon>Fungi</taxon>
        <taxon>Dikarya</taxon>
        <taxon>Basidiomycota</taxon>
        <taxon>Agaricomycotina</taxon>
        <taxon>Agaricomycetes</taxon>
        <taxon>Agaricomycetidae</taxon>
        <taxon>Agaricales</taxon>
        <taxon>Agaricineae</taxon>
        <taxon>Psathyrellaceae</taxon>
        <taxon>Coprinellus</taxon>
    </lineage>
</organism>
<dbReference type="OrthoDB" id="3011035at2759"/>
<name>A0A4Y7SZ40_COPMI</name>
<reference evidence="1 2" key="1">
    <citation type="journal article" date="2019" name="Nat. Ecol. Evol.">
        <title>Megaphylogeny resolves global patterns of mushroom evolution.</title>
        <authorList>
            <person name="Varga T."/>
            <person name="Krizsan K."/>
            <person name="Foldi C."/>
            <person name="Dima B."/>
            <person name="Sanchez-Garcia M."/>
            <person name="Sanchez-Ramirez S."/>
            <person name="Szollosi G.J."/>
            <person name="Szarkandi J.G."/>
            <person name="Papp V."/>
            <person name="Albert L."/>
            <person name="Andreopoulos W."/>
            <person name="Angelini C."/>
            <person name="Antonin V."/>
            <person name="Barry K.W."/>
            <person name="Bougher N.L."/>
            <person name="Buchanan P."/>
            <person name="Buyck B."/>
            <person name="Bense V."/>
            <person name="Catcheside P."/>
            <person name="Chovatia M."/>
            <person name="Cooper J."/>
            <person name="Damon W."/>
            <person name="Desjardin D."/>
            <person name="Finy P."/>
            <person name="Geml J."/>
            <person name="Haridas S."/>
            <person name="Hughes K."/>
            <person name="Justo A."/>
            <person name="Karasinski D."/>
            <person name="Kautmanova I."/>
            <person name="Kiss B."/>
            <person name="Kocsube S."/>
            <person name="Kotiranta H."/>
            <person name="LaButti K.M."/>
            <person name="Lechner B.E."/>
            <person name="Liimatainen K."/>
            <person name="Lipzen A."/>
            <person name="Lukacs Z."/>
            <person name="Mihaltcheva S."/>
            <person name="Morgado L.N."/>
            <person name="Niskanen T."/>
            <person name="Noordeloos M.E."/>
            <person name="Ohm R.A."/>
            <person name="Ortiz-Santana B."/>
            <person name="Ovrebo C."/>
            <person name="Racz N."/>
            <person name="Riley R."/>
            <person name="Savchenko A."/>
            <person name="Shiryaev A."/>
            <person name="Soop K."/>
            <person name="Spirin V."/>
            <person name="Szebenyi C."/>
            <person name="Tomsovsky M."/>
            <person name="Tulloss R.E."/>
            <person name="Uehling J."/>
            <person name="Grigoriev I.V."/>
            <person name="Vagvolgyi C."/>
            <person name="Papp T."/>
            <person name="Martin F.M."/>
            <person name="Miettinen O."/>
            <person name="Hibbett D.S."/>
            <person name="Nagy L.G."/>
        </authorList>
    </citation>
    <scope>NUCLEOTIDE SEQUENCE [LARGE SCALE GENOMIC DNA]</scope>
    <source>
        <strain evidence="1 2">FP101781</strain>
    </source>
</reference>
<dbReference type="AlphaFoldDB" id="A0A4Y7SZ40"/>
<comment type="caution">
    <text evidence="1">The sequence shown here is derived from an EMBL/GenBank/DDBJ whole genome shotgun (WGS) entry which is preliminary data.</text>
</comment>
<sequence>WRCLDCIGRLSFCGECCRGAHLRQPFHPVETWNKTHHSPNWLWAAGVCIYLGHDGKPCP</sequence>
<keyword evidence="2" id="KW-1185">Reference proteome</keyword>
<dbReference type="EMBL" id="QPFP01000044">
    <property type="protein sequence ID" value="TEB26898.1"/>
    <property type="molecule type" value="Genomic_DNA"/>
</dbReference>
<proteinExistence type="predicted"/>